<accession>A0A6S6UGY1</accession>
<protein>
    <recommendedName>
        <fullName evidence="1">SH3b domain-containing protein</fullName>
    </recommendedName>
</protein>
<dbReference type="AlphaFoldDB" id="A0A6S6UGY1"/>
<name>A0A6S6UGY1_9GAMM</name>
<evidence type="ECO:0000313" key="2">
    <source>
        <dbReference type="EMBL" id="CAA6827682.1"/>
    </source>
</evidence>
<reference evidence="2" key="1">
    <citation type="submission" date="2020-01" db="EMBL/GenBank/DDBJ databases">
        <authorList>
            <person name="Meier V. D."/>
            <person name="Meier V D."/>
        </authorList>
    </citation>
    <scope>NUCLEOTIDE SEQUENCE</scope>
    <source>
        <strain evidence="2">HLG_WM_MAG_07</strain>
    </source>
</reference>
<organism evidence="2">
    <name type="scientific">uncultured Thiotrichaceae bacterium</name>
    <dbReference type="NCBI Taxonomy" id="298394"/>
    <lineage>
        <taxon>Bacteria</taxon>
        <taxon>Pseudomonadati</taxon>
        <taxon>Pseudomonadota</taxon>
        <taxon>Gammaproteobacteria</taxon>
        <taxon>Thiotrichales</taxon>
        <taxon>Thiotrichaceae</taxon>
        <taxon>environmental samples</taxon>
    </lineage>
</organism>
<evidence type="ECO:0000259" key="1">
    <source>
        <dbReference type="Pfam" id="PF08239"/>
    </source>
</evidence>
<dbReference type="Pfam" id="PF08239">
    <property type="entry name" value="SH3_3"/>
    <property type="match status" value="1"/>
</dbReference>
<proteinExistence type="predicted"/>
<dbReference type="InterPro" id="IPR003646">
    <property type="entry name" value="SH3-like_bac-type"/>
</dbReference>
<gene>
    <name evidence="2" type="ORF">HELGO_WM8465</name>
</gene>
<sequence length="359" mass="40934">MTGHNFDTKWIFVPLLMLLLVFTSSCSKDEEEAPRITVAKPVEAVQSGSIDIKVILNTVNMRAEPSMNSEVISKLAKDENITWLEQISETTSPVKLRGVRYNDPWLYVNTKDGVKGWVYAATVATFGESPQDKALNQQLLNIRRDSFFGASLASEIRNYQKSYVNAGTSEELAKVFAFGQQLRQKVVQLLEEKAKADVQPPADMSWLDRLMPGYWHAVVAEGTRYYLFADFNAFKQKAMQTKGDEDDVFMDLSFTLFPDGKERFFPVWIEQTWDYGGESLLGQGHHSKVFDKLDALASRTELFDDQLKDIKNRLVRDITAKEVTFRMPKETWQTELKAILKAKYDVLDDNDIKALKGKL</sequence>
<dbReference type="Gene3D" id="2.30.30.40">
    <property type="entry name" value="SH3 Domains"/>
    <property type="match status" value="1"/>
</dbReference>
<dbReference type="EMBL" id="CACVAY010000141">
    <property type="protein sequence ID" value="CAA6827682.1"/>
    <property type="molecule type" value="Genomic_DNA"/>
</dbReference>
<feature type="domain" description="SH3b" evidence="1">
    <location>
        <begin position="58"/>
        <end position="123"/>
    </location>
</feature>